<protein>
    <submittedName>
        <fullName evidence="1">Uncharacterized protein</fullName>
    </submittedName>
</protein>
<comment type="caution">
    <text evidence="1">The sequence shown here is derived from an EMBL/GenBank/DDBJ whole genome shotgun (WGS) entry which is preliminary data.</text>
</comment>
<name>A0A4Y2E2T6_ARAVE</name>
<proteinExistence type="predicted"/>
<organism evidence="1 2">
    <name type="scientific">Araneus ventricosus</name>
    <name type="common">Orbweaver spider</name>
    <name type="synonym">Epeira ventricosa</name>
    <dbReference type="NCBI Taxonomy" id="182803"/>
    <lineage>
        <taxon>Eukaryota</taxon>
        <taxon>Metazoa</taxon>
        <taxon>Ecdysozoa</taxon>
        <taxon>Arthropoda</taxon>
        <taxon>Chelicerata</taxon>
        <taxon>Arachnida</taxon>
        <taxon>Araneae</taxon>
        <taxon>Araneomorphae</taxon>
        <taxon>Entelegynae</taxon>
        <taxon>Araneoidea</taxon>
        <taxon>Araneidae</taxon>
        <taxon>Araneus</taxon>
    </lineage>
</organism>
<gene>
    <name evidence="1" type="ORF">AVEN_172325_1</name>
</gene>
<evidence type="ECO:0000313" key="2">
    <source>
        <dbReference type="Proteomes" id="UP000499080"/>
    </source>
</evidence>
<dbReference type="Proteomes" id="UP000499080">
    <property type="component" value="Unassembled WGS sequence"/>
</dbReference>
<dbReference type="EMBL" id="BGPR01000490">
    <property type="protein sequence ID" value="GBM22977.1"/>
    <property type="molecule type" value="Genomic_DNA"/>
</dbReference>
<evidence type="ECO:0000313" key="1">
    <source>
        <dbReference type="EMBL" id="GBM22977.1"/>
    </source>
</evidence>
<reference evidence="1 2" key="1">
    <citation type="journal article" date="2019" name="Sci. Rep.">
        <title>Orb-weaving spider Araneus ventricosus genome elucidates the spidroin gene catalogue.</title>
        <authorList>
            <person name="Kono N."/>
            <person name="Nakamura H."/>
            <person name="Ohtoshi R."/>
            <person name="Moran D.A.P."/>
            <person name="Shinohara A."/>
            <person name="Yoshida Y."/>
            <person name="Fujiwara M."/>
            <person name="Mori M."/>
            <person name="Tomita M."/>
            <person name="Arakawa K."/>
        </authorList>
    </citation>
    <scope>NUCLEOTIDE SEQUENCE [LARGE SCALE GENOMIC DNA]</scope>
</reference>
<sequence length="132" mass="14368">MLQLAKNTAIAKKEIEPSWRCSAPGKYLQDSSKGVCYKIMRGASKRSVELNLSTQSNVKSRNFHSGLSAVEILSSPDNPENSPIHPISASFDVYSLPTLASNVQLTTFLIPVPTKGETMTTTHFAQMGVFPP</sequence>
<accession>A0A4Y2E2T6</accession>
<keyword evidence="2" id="KW-1185">Reference proteome</keyword>
<dbReference type="AlphaFoldDB" id="A0A4Y2E2T6"/>